<organism evidence="1 2">
    <name type="scientific">Streptomyces boluensis</name>
    <dbReference type="NCBI Taxonomy" id="1775135"/>
    <lineage>
        <taxon>Bacteria</taxon>
        <taxon>Bacillati</taxon>
        <taxon>Actinomycetota</taxon>
        <taxon>Actinomycetes</taxon>
        <taxon>Kitasatosporales</taxon>
        <taxon>Streptomycetaceae</taxon>
        <taxon>Streptomyces</taxon>
    </lineage>
</organism>
<name>A0A964XK17_9ACTN</name>
<evidence type="ECO:0000313" key="1">
    <source>
        <dbReference type="EMBL" id="NBE50631.1"/>
    </source>
</evidence>
<comment type="caution">
    <text evidence="1">The sequence shown here is derived from an EMBL/GenBank/DDBJ whole genome shotgun (WGS) entry which is preliminary data.</text>
</comment>
<dbReference type="EMBL" id="JAAAHS010000016">
    <property type="protein sequence ID" value="NBE50631.1"/>
    <property type="molecule type" value="Genomic_DNA"/>
</dbReference>
<sequence length="155" mass="16994">MPETGEKTGQVTRERFDQIIAELREEMETDRRIQFVVGDRALEVEPMRPAGGSPTAIGDLPTVSASLHLLAEESGIPYETVRNRRWVAYRWPENYRRAGLSFHPSCSSGSSWSLGSSGPMTGFYPGSLISSGIPNRHSAHPLIGKDGLRVVADLA</sequence>
<protein>
    <submittedName>
        <fullName evidence="1">Uncharacterized protein</fullName>
    </submittedName>
</protein>
<reference evidence="1" key="1">
    <citation type="submission" date="2020-01" db="EMBL/GenBank/DDBJ databases">
        <title>Whole-genome analyses of novel actinobacteria.</title>
        <authorList>
            <person name="Sahin N."/>
        </authorList>
    </citation>
    <scope>NUCLEOTIDE SEQUENCE</scope>
    <source>
        <strain evidence="1">YC537</strain>
    </source>
</reference>
<proteinExistence type="predicted"/>
<dbReference type="Proteomes" id="UP000598297">
    <property type="component" value="Unassembled WGS sequence"/>
</dbReference>
<gene>
    <name evidence="1" type="ORF">GUY60_04160</name>
</gene>
<dbReference type="AlphaFoldDB" id="A0A964XK17"/>
<keyword evidence="2" id="KW-1185">Reference proteome</keyword>
<dbReference type="OrthoDB" id="4276985at2"/>
<dbReference type="RefSeq" id="WP_161693829.1">
    <property type="nucleotide sequence ID" value="NZ_JAAAHS010000016.1"/>
</dbReference>
<accession>A0A964XK17</accession>
<evidence type="ECO:0000313" key="2">
    <source>
        <dbReference type="Proteomes" id="UP000598297"/>
    </source>
</evidence>